<reference evidence="3 4" key="1">
    <citation type="submission" date="2020-03" db="EMBL/GenBank/DDBJ databases">
        <title>Genomic Encyclopedia of Type Strains, Phase IV (KMG-IV): sequencing the most valuable type-strain genomes for metagenomic binning, comparative biology and taxonomic classification.</title>
        <authorList>
            <person name="Goeker M."/>
        </authorList>
    </citation>
    <scope>NUCLEOTIDE SEQUENCE [LARGE SCALE GENOMIC DNA]</scope>
    <source>
        <strain evidence="3 4">DSM 29762</strain>
    </source>
</reference>
<evidence type="ECO:0000313" key="3">
    <source>
        <dbReference type="EMBL" id="NJB71170.1"/>
    </source>
</evidence>
<name>A0A846QW61_9FLAO</name>
<dbReference type="Pfam" id="PF07853">
    <property type="entry name" value="DUF1648"/>
    <property type="match status" value="1"/>
</dbReference>
<accession>A0A846QW61</accession>
<evidence type="ECO:0000259" key="2">
    <source>
        <dbReference type="Pfam" id="PF07853"/>
    </source>
</evidence>
<dbReference type="PANTHER" id="PTHR37810:SF5">
    <property type="entry name" value="IMMUNITY PROTEIN SDPI"/>
    <property type="match status" value="1"/>
</dbReference>
<feature type="transmembrane region" description="Helical" evidence="1">
    <location>
        <begin position="52"/>
        <end position="70"/>
    </location>
</feature>
<dbReference type="AlphaFoldDB" id="A0A846QW61"/>
<feature type="transmembrane region" description="Helical" evidence="1">
    <location>
        <begin position="166"/>
        <end position="184"/>
    </location>
</feature>
<dbReference type="EMBL" id="JAATJJ010000001">
    <property type="protein sequence ID" value="NJB71170.1"/>
    <property type="molecule type" value="Genomic_DNA"/>
</dbReference>
<dbReference type="PANTHER" id="PTHR37810">
    <property type="entry name" value="IMMUNITY PROTEIN SDPI"/>
    <property type="match status" value="1"/>
</dbReference>
<dbReference type="InterPro" id="IPR025962">
    <property type="entry name" value="SdpI/YhfL"/>
</dbReference>
<keyword evidence="4" id="KW-1185">Reference proteome</keyword>
<feature type="transmembrane region" description="Helical" evidence="1">
    <location>
        <begin position="115"/>
        <end position="134"/>
    </location>
</feature>
<dbReference type="GO" id="GO:0009636">
    <property type="term" value="P:response to toxic substance"/>
    <property type="evidence" value="ECO:0007669"/>
    <property type="project" value="TreeGrafter"/>
</dbReference>
<dbReference type="Pfam" id="PF13630">
    <property type="entry name" value="SdpI"/>
    <property type="match status" value="1"/>
</dbReference>
<feature type="transmembrane region" description="Helical" evidence="1">
    <location>
        <begin position="9"/>
        <end position="26"/>
    </location>
</feature>
<dbReference type="InterPro" id="IPR026272">
    <property type="entry name" value="SdpI"/>
</dbReference>
<protein>
    <submittedName>
        <fullName evidence="3">Putative membrane protein</fullName>
    </submittedName>
</protein>
<keyword evidence="1" id="KW-1133">Transmembrane helix</keyword>
<keyword evidence="1" id="KW-0472">Membrane</keyword>
<dbReference type="Proteomes" id="UP000590442">
    <property type="component" value="Unassembled WGS sequence"/>
</dbReference>
<evidence type="ECO:0000256" key="1">
    <source>
        <dbReference type="SAM" id="Phobius"/>
    </source>
</evidence>
<organism evidence="3 4">
    <name type="scientific">Saonia flava</name>
    <dbReference type="NCBI Taxonomy" id="523696"/>
    <lineage>
        <taxon>Bacteria</taxon>
        <taxon>Pseudomonadati</taxon>
        <taxon>Bacteroidota</taxon>
        <taxon>Flavobacteriia</taxon>
        <taxon>Flavobacteriales</taxon>
        <taxon>Flavobacteriaceae</taxon>
        <taxon>Saonia</taxon>
    </lineage>
</organism>
<gene>
    <name evidence="3" type="ORF">GGR42_001632</name>
</gene>
<feature type="transmembrane region" description="Helical" evidence="1">
    <location>
        <begin position="190"/>
        <end position="208"/>
    </location>
</feature>
<keyword evidence="1" id="KW-0812">Transmembrane</keyword>
<evidence type="ECO:0000313" key="4">
    <source>
        <dbReference type="Proteomes" id="UP000590442"/>
    </source>
</evidence>
<feature type="transmembrane region" description="Helical" evidence="1">
    <location>
        <begin position="91"/>
        <end position="109"/>
    </location>
</feature>
<proteinExistence type="predicted"/>
<dbReference type="PIRSF" id="PIRSF038959">
    <property type="entry name" value="SdpI"/>
    <property type="match status" value="1"/>
</dbReference>
<sequence>MRTTLKKELPIIIILILPFIYLAYVWNSLPERVPMHWNINGDVDRWGDKMELVSLPFLLPVLVYIIFLFVPKIDPKKKIQKMGNKFQQLKFILVLFMSALAILIIYSAKNQSFTNINYVFVLIGLLITTLGNYFKTLQPNYFIGIRTPWTLENETVWNDTHKLGGVLWFVGGLLMIISCFLLKGTALMSVFFGTVAVIIIVPLVYSYLKFKSLKE</sequence>
<feature type="domain" description="DUF1648" evidence="2">
    <location>
        <begin position="13"/>
        <end position="58"/>
    </location>
</feature>
<dbReference type="RefSeq" id="WP_167962684.1">
    <property type="nucleotide sequence ID" value="NZ_JAATJJ010000001.1"/>
</dbReference>
<dbReference type="InterPro" id="IPR012867">
    <property type="entry name" value="DUF1648"/>
</dbReference>
<comment type="caution">
    <text evidence="3">The sequence shown here is derived from an EMBL/GenBank/DDBJ whole genome shotgun (WGS) entry which is preliminary data.</text>
</comment>